<evidence type="ECO:0000256" key="3">
    <source>
        <dbReference type="ARBA" id="ARBA00022617"/>
    </source>
</evidence>
<sequence length="178" mass="20650">MFVVADALPILRRIDIGGHEREMMQTAKELDHVAQVWLEKHRQRRVSSAVKAGEEDFMDIMLSILYEADEFPNNDADTINKSTCLKIVPQQSFCVLRVYLLWKRRRCSEECHAVVCFLRSLVFSAHTVNKPSKFHEFYSRGPSNAKVSVDREEKCISLRETDRPHINIVGGIYHFLEL</sequence>
<dbReference type="GO" id="GO:0016020">
    <property type="term" value="C:membrane"/>
    <property type="evidence" value="ECO:0007669"/>
    <property type="project" value="UniProtKB-SubCell"/>
</dbReference>
<keyword evidence="6" id="KW-1133">Transmembrane helix</keyword>
<evidence type="ECO:0000256" key="8">
    <source>
        <dbReference type="ARBA" id="ARBA00023004"/>
    </source>
</evidence>
<gene>
    <name evidence="11" type="ORF">CFOL_v3_29723</name>
</gene>
<reference evidence="12" key="1">
    <citation type="submission" date="2016-04" db="EMBL/GenBank/DDBJ databases">
        <title>Cephalotus genome sequencing.</title>
        <authorList>
            <person name="Fukushima K."/>
            <person name="Hasebe M."/>
            <person name="Fang X."/>
        </authorList>
    </citation>
    <scope>NUCLEOTIDE SEQUENCE [LARGE SCALE GENOMIC DNA]</scope>
    <source>
        <strain evidence="12">cv. St1</strain>
    </source>
</reference>
<organism evidence="11 12">
    <name type="scientific">Cephalotus follicularis</name>
    <name type="common">Albany pitcher plant</name>
    <dbReference type="NCBI Taxonomy" id="3775"/>
    <lineage>
        <taxon>Eukaryota</taxon>
        <taxon>Viridiplantae</taxon>
        <taxon>Streptophyta</taxon>
        <taxon>Embryophyta</taxon>
        <taxon>Tracheophyta</taxon>
        <taxon>Spermatophyta</taxon>
        <taxon>Magnoliopsida</taxon>
        <taxon>eudicotyledons</taxon>
        <taxon>Gunneridae</taxon>
        <taxon>Pentapetalae</taxon>
        <taxon>rosids</taxon>
        <taxon>fabids</taxon>
        <taxon>Oxalidales</taxon>
        <taxon>Cephalotaceae</taxon>
        <taxon>Cephalotus</taxon>
    </lineage>
</organism>
<evidence type="ECO:0000256" key="10">
    <source>
        <dbReference type="ARBA" id="ARBA00023136"/>
    </source>
</evidence>
<dbReference type="GO" id="GO:0046872">
    <property type="term" value="F:metal ion binding"/>
    <property type="evidence" value="ECO:0007669"/>
    <property type="project" value="UniProtKB-KW"/>
</dbReference>
<keyword evidence="10" id="KW-0472">Membrane</keyword>
<evidence type="ECO:0000256" key="4">
    <source>
        <dbReference type="ARBA" id="ARBA00022692"/>
    </source>
</evidence>
<evidence type="ECO:0000256" key="5">
    <source>
        <dbReference type="ARBA" id="ARBA00022723"/>
    </source>
</evidence>
<dbReference type="PANTHER" id="PTHR47947">
    <property type="entry name" value="CYTOCHROME P450 82C3-RELATED"/>
    <property type="match status" value="1"/>
</dbReference>
<keyword evidence="5" id="KW-0479">Metal-binding</keyword>
<proteinExistence type="predicted"/>
<evidence type="ECO:0000256" key="9">
    <source>
        <dbReference type="ARBA" id="ARBA00023033"/>
    </source>
</evidence>
<dbReference type="AlphaFoldDB" id="A0A1Q3D1K4"/>
<evidence type="ECO:0000256" key="1">
    <source>
        <dbReference type="ARBA" id="ARBA00001971"/>
    </source>
</evidence>
<evidence type="ECO:0000313" key="11">
    <source>
        <dbReference type="EMBL" id="GAV86291.1"/>
    </source>
</evidence>
<evidence type="ECO:0000313" key="12">
    <source>
        <dbReference type="Proteomes" id="UP000187406"/>
    </source>
</evidence>
<keyword evidence="3" id="KW-0349">Heme</keyword>
<keyword evidence="9" id="KW-0503">Monooxygenase</keyword>
<protein>
    <submittedName>
        <fullName evidence="11">Uncharacterized protein</fullName>
    </submittedName>
</protein>
<evidence type="ECO:0000256" key="6">
    <source>
        <dbReference type="ARBA" id="ARBA00022989"/>
    </source>
</evidence>
<name>A0A1Q3D1K4_CEPFO</name>
<keyword evidence="12" id="KW-1185">Reference proteome</keyword>
<keyword evidence="8" id="KW-0408">Iron</keyword>
<comment type="cofactor">
    <cofactor evidence="1">
        <name>heme</name>
        <dbReference type="ChEBI" id="CHEBI:30413"/>
    </cofactor>
</comment>
<accession>A0A1Q3D1K4</accession>
<evidence type="ECO:0000256" key="2">
    <source>
        <dbReference type="ARBA" id="ARBA00004370"/>
    </source>
</evidence>
<dbReference type="EMBL" id="BDDD01003848">
    <property type="protein sequence ID" value="GAV86291.1"/>
    <property type="molecule type" value="Genomic_DNA"/>
</dbReference>
<keyword evidence="7" id="KW-0560">Oxidoreductase</keyword>
<evidence type="ECO:0000256" key="7">
    <source>
        <dbReference type="ARBA" id="ARBA00023002"/>
    </source>
</evidence>
<dbReference type="STRING" id="3775.A0A1Q3D1K4"/>
<keyword evidence="4" id="KW-0812">Transmembrane</keyword>
<dbReference type="OrthoDB" id="1936837at2759"/>
<dbReference type="Proteomes" id="UP000187406">
    <property type="component" value="Unassembled WGS sequence"/>
</dbReference>
<dbReference type="InterPro" id="IPR050651">
    <property type="entry name" value="Plant_Cytochrome_P450_Monoox"/>
</dbReference>
<dbReference type="InParanoid" id="A0A1Q3D1K4"/>
<comment type="caution">
    <text evidence="11">The sequence shown here is derived from an EMBL/GenBank/DDBJ whole genome shotgun (WGS) entry which is preliminary data.</text>
</comment>
<dbReference type="PANTHER" id="PTHR47947:SF26">
    <property type="entry name" value="CYTOCHROME P450"/>
    <property type="match status" value="1"/>
</dbReference>
<comment type="subcellular location">
    <subcellularLocation>
        <location evidence="2">Membrane</location>
    </subcellularLocation>
</comment>
<dbReference type="GO" id="GO:0004497">
    <property type="term" value="F:monooxygenase activity"/>
    <property type="evidence" value="ECO:0007669"/>
    <property type="project" value="UniProtKB-KW"/>
</dbReference>